<dbReference type="Proteomes" id="UP000018348">
    <property type="component" value="Unassembled WGS sequence"/>
</dbReference>
<evidence type="ECO:0000313" key="2">
    <source>
        <dbReference type="Proteomes" id="UP000018348"/>
    </source>
</evidence>
<comment type="caution">
    <text evidence="1">The sequence shown here is derived from an EMBL/GenBank/DDBJ whole genome shotgun (WGS) entry which is preliminary data.</text>
</comment>
<name>T2II99_CROWT</name>
<dbReference type="EMBL" id="CAQK01000683">
    <property type="protein sequence ID" value="CCQ52562.1"/>
    <property type="molecule type" value="Genomic_DNA"/>
</dbReference>
<reference evidence="1 2" key="2">
    <citation type="submission" date="2013-09" db="EMBL/GenBank/DDBJ databases">
        <title>Whole genome comparison of six Crocosphaera watsonii strains with differing phenotypes.</title>
        <authorList>
            <person name="Bench S.R."/>
            <person name="Heller P."/>
            <person name="Frank I."/>
            <person name="Arciniega M."/>
            <person name="Shilova I.N."/>
            <person name="Zehr J.P."/>
        </authorList>
    </citation>
    <scope>NUCLEOTIDE SEQUENCE [LARGE SCALE GENOMIC DNA]</scope>
    <source>
        <strain evidence="1 2">WH 8502</strain>
    </source>
</reference>
<gene>
    <name evidence="1" type="ORF">CWATWH8502_1095</name>
</gene>
<organism evidence="1 2">
    <name type="scientific">Crocosphaera watsonii WH 8502</name>
    <dbReference type="NCBI Taxonomy" id="423474"/>
    <lineage>
        <taxon>Bacteria</taxon>
        <taxon>Bacillati</taxon>
        <taxon>Cyanobacteriota</taxon>
        <taxon>Cyanophyceae</taxon>
        <taxon>Oscillatoriophycideae</taxon>
        <taxon>Chroococcales</taxon>
        <taxon>Aphanothecaceae</taxon>
        <taxon>Crocosphaera</taxon>
    </lineage>
</organism>
<reference evidence="1 2" key="1">
    <citation type="submission" date="2013-01" db="EMBL/GenBank/DDBJ databases">
        <authorList>
            <person name="Bench S."/>
        </authorList>
    </citation>
    <scope>NUCLEOTIDE SEQUENCE [LARGE SCALE GENOMIC DNA]</scope>
    <source>
        <strain evidence="1 2">WH 8502</strain>
    </source>
</reference>
<sequence>MLETFFKYSDNTFELLNAFKVFAVFEVLSFQLESFQGFEYVHIYISDDLKITLQVKNLSDFSIEIKATEPNLDLLSSNAG</sequence>
<dbReference type="AlphaFoldDB" id="T2II99"/>
<accession>T2II99</accession>
<evidence type="ECO:0000313" key="1">
    <source>
        <dbReference type="EMBL" id="CCQ52562.1"/>
    </source>
</evidence>
<proteinExistence type="predicted"/>
<protein>
    <submittedName>
        <fullName evidence="1">Uncharacterized protein</fullName>
    </submittedName>
</protein>
<dbReference type="RefSeq" id="WP_021831458.1">
    <property type="nucleotide sequence ID" value="NZ_CAQK01000683.1"/>
</dbReference>